<protein>
    <submittedName>
        <fullName evidence="1">Uncharacterized protein</fullName>
    </submittedName>
</protein>
<reference evidence="1" key="1">
    <citation type="journal article" date="2023" name="Mol. Phylogenet. Evol.">
        <title>Genome-scale phylogeny and comparative genomics of the fungal order Sordariales.</title>
        <authorList>
            <person name="Hensen N."/>
            <person name="Bonometti L."/>
            <person name="Westerberg I."/>
            <person name="Brannstrom I.O."/>
            <person name="Guillou S."/>
            <person name="Cros-Aarteil S."/>
            <person name="Calhoun S."/>
            <person name="Haridas S."/>
            <person name="Kuo A."/>
            <person name="Mondo S."/>
            <person name="Pangilinan J."/>
            <person name="Riley R."/>
            <person name="LaButti K."/>
            <person name="Andreopoulos B."/>
            <person name="Lipzen A."/>
            <person name="Chen C."/>
            <person name="Yan M."/>
            <person name="Daum C."/>
            <person name="Ng V."/>
            <person name="Clum A."/>
            <person name="Steindorff A."/>
            <person name="Ohm R.A."/>
            <person name="Martin F."/>
            <person name="Silar P."/>
            <person name="Natvig D.O."/>
            <person name="Lalanne C."/>
            <person name="Gautier V."/>
            <person name="Ament-Velasquez S.L."/>
            <person name="Kruys A."/>
            <person name="Hutchinson M.I."/>
            <person name="Powell A.J."/>
            <person name="Barry K."/>
            <person name="Miller A.N."/>
            <person name="Grigoriev I.V."/>
            <person name="Debuchy R."/>
            <person name="Gladieux P."/>
            <person name="Hiltunen Thoren M."/>
            <person name="Johannesson H."/>
        </authorList>
    </citation>
    <scope>NUCLEOTIDE SEQUENCE</scope>
    <source>
        <strain evidence="1">CBS 757.83</strain>
    </source>
</reference>
<accession>A0AAN6T665</accession>
<sequence length="52" mass="5948">MPNPVLITTVSHTSRCQFNIVTTHNLQPHHHSIAEWTPYDRNTINLAKTTLP</sequence>
<comment type="caution">
    <text evidence="1">The sequence shown here is derived from an EMBL/GenBank/DDBJ whole genome shotgun (WGS) entry which is preliminary data.</text>
</comment>
<dbReference type="AlphaFoldDB" id="A0AAN6T665"/>
<gene>
    <name evidence="1" type="ORF">N658DRAFT_119407</name>
</gene>
<name>A0AAN6T665_9PEZI</name>
<organism evidence="1 2">
    <name type="scientific">Parathielavia hyrcaniae</name>
    <dbReference type="NCBI Taxonomy" id="113614"/>
    <lineage>
        <taxon>Eukaryota</taxon>
        <taxon>Fungi</taxon>
        <taxon>Dikarya</taxon>
        <taxon>Ascomycota</taxon>
        <taxon>Pezizomycotina</taxon>
        <taxon>Sordariomycetes</taxon>
        <taxon>Sordariomycetidae</taxon>
        <taxon>Sordariales</taxon>
        <taxon>Chaetomiaceae</taxon>
        <taxon>Parathielavia</taxon>
    </lineage>
</organism>
<evidence type="ECO:0000313" key="1">
    <source>
        <dbReference type="EMBL" id="KAK4105447.1"/>
    </source>
</evidence>
<dbReference type="Proteomes" id="UP001305647">
    <property type="component" value="Unassembled WGS sequence"/>
</dbReference>
<proteinExistence type="predicted"/>
<keyword evidence="2" id="KW-1185">Reference proteome</keyword>
<reference evidence="1" key="2">
    <citation type="submission" date="2023-05" db="EMBL/GenBank/DDBJ databases">
        <authorList>
            <consortium name="Lawrence Berkeley National Laboratory"/>
            <person name="Steindorff A."/>
            <person name="Hensen N."/>
            <person name="Bonometti L."/>
            <person name="Westerberg I."/>
            <person name="Brannstrom I.O."/>
            <person name="Guillou S."/>
            <person name="Cros-Aarteil S."/>
            <person name="Calhoun S."/>
            <person name="Haridas S."/>
            <person name="Kuo A."/>
            <person name="Mondo S."/>
            <person name="Pangilinan J."/>
            <person name="Riley R."/>
            <person name="Labutti K."/>
            <person name="Andreopoulos B."/>
            <person name="Lipzen A."/>
            <person name="Chen C."/>
            <person name="Yanf M."/>
            <person name="Daum C."/>
            <person name="Ng V."/>
            <person name="Clum A."/>
            <person name="Ohm R."/>
            <person name="Martin F."/>
            <person name="Silar P."/>
            <person name="Natvig D."/>
            <person name="Lalanne C."/>
            <person name="Gautier V."/>
            <person name="Ament-Velasquez S.L."/>
            <person name="Kruys A."/>
            <person name="Hutchinson M.I."/>
            <person name="Powell A.J."/>
            <person name="Barry K."/>
            <person name="Miller A.N."/>
            <person name="Grigoriev I.V."/>
            <person name="Debuchy R."/>
            <person name="Gladieux P."/>
            <person name="Thoren M.H."/>
            <person name="Johannesson H."/>
        </authorList>
    </citation>
    <scope>NUCLEOTIDE SEQUENCE</scope>
    <source>
        <strain evidence="1">CBS 757.83</strain>
    </source>
</reference>
<evidence type="ECO:0000313" key="2">
    <source>
        <dbReference type="Proteomes" id="UP001305647"/>
    </source>
</evidence>
<dbReference type="EMBL" id="MU863625">
    <property type="protein sequence ID" value="KAK4105447.1"/>
    <property type="molecule type" value="Genomic_DNA"/>
</dbReference>